<evidence type="ECO:0000313" key="2">
    <source>
        <dbReference type="Proteomes" id="UP000030643"/>
    </source>
</evidence>
<gene>
    <name evidence="1" type="ORF">WOSG25_180320</name>
</gene>
<dbReference type="eggNOG" id="ENOG502ZCCB">
    <property type="taxonomic scope" value="Bacteria"/>
</dbReference>
<evidence type="ECO:0008006" key="3">
    <source>
        <dbReference type="Google" id="ProtNLM"/>
    </source>
</evidence>
<keyword evidence="2" id="KW-1185">Reference proteome</keyword>
<name>A0A069D3C1_WEIOS</name>
<dbReference type="STRING" id="1329250.WOSG25_180320"/>
<dbReference type="Proteomes" id="UP000030643">
    <property type="component" value="Unassembled WGS sequence"/>
</dbReference>
<reference evidence="2" key="1">
    <citation type="journal article" date="2014" name="Genome Announc.">
        <title>Draft genome sequence of Weissella oryzae SG25T, isolated from fermented rice grains.</title>
        <authorList>
            <person name="Tanizawa Y."/>
            <person name="Fujisawa T."/>
            <person name="Mochizuki T."/>
            <person name="Kaminuma E."/>
            <person name="Suzuki Y."/>
            <person name="Nakamura Y."/>
            <person name="Tohno M."/>
        </authorList>
    </citation>
    <scope>NUCLEOTIDE SEQUENCE [LARGE SCALE GENOMIC DNA]</scope>
    <source>
        <strain evidence="2">DSM 25784 / JCM 18191 / LMG 30913 / SG25</strain>
    </source>
</reference>
<accession>A0A069D3C1</accession>
<dbReference type="EMBL" id="DF820501">
    <property type="protein sequence ID" value="GAK31881.1"/>
    <property type="molecule type" value="Genomic_DNA"/>
</dbReference>
<dbReference type="RefSeq" id="WP_027699799.1">
    <property type="nucleotide sequence ID" value="NZ_DF820501.1"/>
</dbReference>
<sequence length="241" mass="26459">MTMTKEALEFLDNQSVKAAEKAVFEVGEDTFLIEDGRVRRFEPNDAPQTIESHTLSGVVTAIKENLLGASVKSIQVVSPTKVLVFGKVDNFGNRPELASVEAITPEFPFESYLDQEKFQIKMRANFIANDHRDILIKFAGDVTDTNEQSYSDDGITQRATVKDGVASKAVAEVPSPAVLKPYRTFNEVAQPESEFIYRIKKSDGDIYMALFEADGGAWANEAMANVAAYLEAALPVTPVIA</sequence>
<proteinExistence type="predicted"/>
<organism evidence="1 2">
    <name type="scientific">Weissella oryzae (strain DSM 25784 / JCM 18191 / LMG 30913 / SG25)</name>
    <dbReference type="NCBI Taxonomy" id="1329250"/>
    <lineage>
        <taxon>Bacteria</taxon>
        <taxon>Bacillati</taxon>
        <taxon>Bacillota</taxon>
        <taxon>Bacilli</taxon>
        <taxon>Lactobacillales</taxon>
        <taxon>Lactobacillaceae</taxon>
        <taxon>Weissella</taxon>
    </lineage>
</organism>
<evidence type="ECO:0000313" key="1">
    <source>
        <dbReference type="EMBL" id="GAK31881.1"/>
    </source>
</evidence>
<dbReference type="AlphaFoldDB" id="A0A069D3C1"/>
<dbReference type="OrthoDB" id="5432268at2"/>
<protein>
    <recommendedName>
        <fullName evidence="3">Phage protein</fullName>
    </recommendedName>
</protein>